<evidence type="ECO:0000313" key="2">
    <source>
        <dbReference type="Proteomes" id="UP000499080"/>
    </source>
</evidence>
<reference evidence="1 2" key="1">
    <citation type="journal article" date="2019" name="Sci. Rep.">
        <title>Orb-weaving spider Araneus ventricosus genome elucidates the spidroin gene catalogue.</title>
        <authorList>
            <person name="Kono N."/>
            <person name="Nakamura H."/>
            <person name="Ohtoshi R."/>
            <person name="Moran D.A.P."/>
            <person name="Shinohara A."/>
            <person name="Yoshida Y."/>
            <person name="Fujiwara M."/>
            <person name="Mori M."/>
            <person name="Tomita M."/>
            <person name="Arakawa K."/>
        </authorList>
    </citation>
    <scope>NUCLEOTIDE SEQUENCE [LARGE SCALE GENOMIC DNA]</scope>
</reference>
<protein>
    <submittedName>
        <fullName evidence="1">Uncharacterized protein</fullName>
    </submittedName>
</protein>
<accession>A0A4Y2D4Z0</accession>
<dbReference type="Proteomes" id="UP000499080">
    <property type="component" value="Unassembled WGS sequence"/>
</dbReference>
<proteinExistence type="predicted"/>
<sequence length="119" mass="14151">MEEIWKRTKMAIIPQRPHAIVALKQDKNFLNKGMTISQKLFLYVAEFCPTSENRIKGKQKKHNRKNNETETKKQKVILFQNRRSKQGKPNNIKKQAPSSIYVEEFELFSRRTEILKTIF</sequence>
<comment type="caution">
    <text evidence="1">The sequence shown here is derived from an EMBL/GenBank/DDBJ whole genome shotgun (WGS) entry which is preliminary data.</text>
</comment>
<organism evidence="1 2">
    <name type="scientific">Araneus ventricosus</name>
    <name type="common">Orbweaver spider</name>
    <name type="synonym">Epeira ventricosa</name>
    <dbReference type="NCBI Taxonomy" id="182803"/>
    <lineage>
        <taxon>Eukaryota</taxon>
        <taxon>Metazoa</taxon>
        <taxon>Ecdysozoa</taxon>
        <taxon>Arthropoda</taxon>
        <taxon>Chelicerata</taxon>
        <taxon>Arachnida</taxon>
        <taxon>Araneae</taxon>
        <taxon>Araneomorphae</taxon>
        <taxon>Entelegynae</taxon>
        <taxon>Araneoidea</taxon>
        <taxon>Araneidae</taxon>
        <taxon>Araneus</taxon>
    </lineage>
</organism>
<keyword evidence="2" id="KW-1185">Reference proteome</keyword>
<dbReference type="AlphaFoldDB" id="A0A4Y2D4Z0"/>
<evidence type="ECO:0000313" key="1">
    <source>
        <dbReference type="EMBL" id="GBM11751.1"/>
    </source>
</evidence>
<gene>
    <name evidence="1" type="ORF">AVEN_121175_1</name>
</gene>
<dbReference type="EMBL" id="BGPR01088556">
    <property type="protein sequence ID" value="GBM11751.1"/>
    <property type="molecule type" value="Genomic_DNA"/>
</dbReference>
<name>A0A4Y2D4Z0_ARAVE</name>